<dbReference type="EMBL" id="SMKU01000018">
    <property type="protein sequence ID" value="TDD94663.1"/>
    <property type="molecule type" value="Genomic_DNA"/>
</dbReference>
<accession>A0A4R5C947</accession>
<dbReference type="InterPro" id="IPR046947">
    <property type="entry name" value="LytR-like"/>
</dbReference>
<dbReference type="GO" id="GO:0003677">
    <property type="term" value="F:DNA binding"/>
    <property type="evidence" value="ECO:0007669"/>
    <property type="project" value="InterPro"/>
</dbReference>
<dbReference type="PROSITE" id="PS50930">
    <property type="entry name" value="HTH_LYTTR"/>
    <property type="match status" value="1"/>
</dbReference>
<gene>
    <name evidence="3" type="ORF">E1298_06650</name>
</gene>
<protein>
    <recommendedName>
        <fullName evidence="2">HTH LytTR-type domain-containing protein</fullName>
    </recommendedName>
</protein>
<dbReference type="OrthoDB" id="9781059at2"/>
<comment type="caution">
    <text evidence="3">The sequence shown here is derived from an EMBL/GenBank/DDBJ whole genome shotgun (WGS) entry which is preliminary data.</text>
</comment>
<feature type="region of interest" description="Disordered" evidence="1">
    <location>
        <begin position="1"/>
        <end position="92"/>
    </location>
</feature>
<dbReference type="Gene3D" id="2.40.50.1020">
    <property type="entry name" value="LytTr DNA-binding domain"/>
    <property type="match status" value="1"/>
</dbReference>
<proteinExistence type="predicted"/>
<name>A0A4R5C947_9ACTN</name>
<evidence type="ECO:0000313" key="4">
    <source>
        <dbReference type="Proteomes" id="UP000294513"/>
    </source>
</evidence>
<keyword evidence="4" id="KW-1185">Reference proteome</keyword>
<dbReference type="Proteomes" id="UP000294513">
    <property type="component" value="Unassembled WGS sequence"/>
</dbReference>
<dbReference type="Pfam" id="PF04397">
    <property type="entry name" value="LytTR"/>
    <property type="match status" value="1"/>
</dbReference>
<evidence type="ECO:0000313" key="3">
    <source>
        <dbReference type="EMBL" id="TDD94663.1"/>
    </source>
</evidence>
<organism evidence="3 4">
    <name type="scientific">Actinomadura rubrisoli</name>
    <dbReference type="NCBI Taxonomy" id="2530368"/>
    <lineage>
        <taxon>Bacteria</taxon>
        <taxon>Bacillati</taxon>
        <taxon>Actinomycetota</taxon>
        <taxon>Actinomycetes</taxon>
        <taxon>Streptosporangiales</taxon>
        <taxon>Thermomonosporaceae</taxon>
        <taxon>Actinomadura</taxon>
    </lineage>
</organism>
<dbReference type="SMART" id="SM00850">
    <property type="entry name" value="LytTR"/>
    <property type="match status" value="1"/>
</dbReference>
<sequence length="205" mass="20885">MAPAGRASAARGSAGRPAAGTAPAGRTPPGTPPAGMAPAGRTASGRKPSSPTAPAGRTTAGAPPTGRTASGTAPAGRGRGRRAASSRDVPVGDDVIPAGLGGVIRFVRRSDVRYAEAHGDYARLYTRTGSHLVRVSLAALEEAWGDAGFVRIHRSHLVALAHVEEMVLESGRCTLRVGGVRLAVSRRNTGALRDRLVRGARPGPL</sequence>
<reference evidence="3 4" key="1">
    <citation type="submission" date="2019-03" db="EMBL/GenBank/DDBJ databases">
        <title>Draft genome sequences of novel Actinobacteria.</title>
        <authorList>
            <person name="Sahin N."/>
            <person name="Ay H."/>
            <person name="Saygin H."/>
        </authorList>
    </citation>
    <scope>NUCLEOTIDE SEQUENCE [LARGE SCALE GENOMIC DNA]</scope>
    <source>
        <strain evidence="3 4">H3C3</strain>
    </source>
</reference>
<dbReference type="InterPro" id="IPR007492">
    <property type="entry name" value="LytTR_DNA-bd_dom"/>
</dbReference>
<feature type="domain" description="HTH LytTR-type" evidence="2">
    <location>
        <begin position="96"/>
        <end position="198"/>
    </location>
</feature>
<dbReference type="AlphaFoldDB" id="A0A4R5C947"/>
<evidence type="ECO:0000256" key="1">
    <source>
        <dbReference type="SAM" id="MobiDB-lite"/>
    </source>
</evidence>
<feature type="compositionally biased region" description="Low complexity" evidence="1">
    <location>
        <begin position="1"/>
        <end position="76"/>
    </location>
</feature>
<dbReference type="GO" id="GO:0000156">
    <property type="term" value="F:phosphorelay response regulator activity"/>
    <property type="evidence" value="ECO:0007669"/>
    <property type="project" value="InterPro"/>
</dbReference>
<dbReference type="PANTHER" id="PTHR37299:SF1">
    <property type="entry name" value="STAGE 0 SPORULATION PROTEIN A HOMOLOG"/>
    <property type="match status" value="1"/>
</dbReference>
<evidence type="ECO:0000259" key="2">
    <source>
        <dbReference type="PROSITE" id="PS50930"/>
    </source>
</evidence>
<dbReference type="PANTHER" id="PTHR37299">
    <property type="entry name" value="TRANSCRIPTIONAL REGULATOR-RELATED"/>
    <property type="match status" value="1"/>
</dbReference>